<dbReference type="OrthoDB" id="9808360at2"/>
<accession>A0A3S2W625</accession>
<dbReference type="EMBL" id="SADE01000001">
    <property type="protein sequence ID" value="RVU38079.1"/>
    <property type="molecule type" value="Genomic_DNA"/>
</dbReference>
<keyword evidence="2" id="KW-1185">Reference proteome</keyword>
<name>A0A3S2W625_9PROT</name>
<dbReference type="NCBIfam" id="TIGR00738">
    <property type="entry name" value="rrf2_super"/>
    <property type="match status" value="1"/>
</dbReference>
<reference evidence="2" key="1">
    <citation type="submission" date="2019-01" db="EMBL/GenBank/DDBJ databases">
        <title>Gri0909 isolated from a small marine red alga.</title>
        <authorList>
            <person name="Kim J."/>
            <person name="Jeong S.E."/>
            <person name="Jeon C.O."/>
        </authorList>
    </citation>
    <scope>NUCLEOTIDE SEQUENCE [LARGE SCALE GENOMIC DNA]</scope>
    <source>
        <strain evidence="2">Gri0909</strain>
    </source>
</reference>
<dbReference type="GO" id="GO:0003700">
    <property type="term" value="F:DNA-binding transcription factor activity"/>
    <property type="evidence" value="ECO:0007669"/>
    <property type="project" value="TreeGrafter"/>
</dbReference>
<dbReference type="PROSITE" id="PS51197">
    <property type="entry name" value="HTH_RRF2_2"/>
    <property type="match status" value="1"/>
</dbReference>
<dbReference type="InterPro" id="IPR011991">
    <property type="entry name" value="ArsR-like_HTH"/>
</dbReference>
<dbReference type="PANTHER" id="PTHR33221">
    <property type="entry name" value="WINGED HELIX-TURN-HELIX TRANSCRIPTIONAL REGULATOR, RRF2 FAMILY"/>
    <property type="match status" value="1"/>
</dbReference>
<sequence length="159" mass="16791">MLRLSRLTDYAVVVLSQMAGRSGEVMTAIDLAEATALPQPTVAKVLKLLARSEVIESRRGTQGGYVLDRLSSEVSVAEIISAIDGPVALTACVDEATGDCSVETCCPMRGRWDRLNTAVQTAFESVSLEEILSVNSVPNFIDVPPVAGVKPASAVGELE</sequence>
<comment type="caution">
    <text evidence="1">The sequence shown here is derived from an EMBL/GenBank/DDBJ whole genome shotgun (WGS) entry which is preliminary data.</text>
</comment>
<evidence type="ECO:0000313" key="2">
    <source>
        <dbReference type="Proteomes" id="UP000287447"/>
    </source>
</evidence>
<dbReference type="AlphaFoldDB" id="A0A3S2W625"/>
<dbReference type="Gene3D" id="1.10.10.10">
    <property type="entry name" value="Winged helix-like DNA-binding domain superfamily/Winged helix DNA-binding domain"/>
    <property type="match status" value="1"/>
</dbReference>
<dbReference type="CDD" id="cd00090">
    <property type="entry name" value="HTH_ARSR"/>
    <property type="match status" value="1"/>
</dbReference>
<dbReference type="Pfam" id="PF02082">
    <property type="entry name" value="Rrf2"/>
    <property type="match status" value="1"/>
</dbReference>
<dbReference type="RefSeq" id="WP_127763451.1">
    <property type="nucleotide sequence ID" value="NZ_SADE01000001.1"/>
</dbReference>
<gene>
    <name evidence="1" type="ORF">EOI86_01885</name>
</gene>
<protein>
    <submittedName>
        <fullName evidence="1">SUF system Fe-S cluster assembly regulator</fullName>
    </submittedName>
</protein>
<dbReference type="NCBIfam" id="TIGR02944">
    <property type="entry name" value="suf_reg_Xantho"/>
    <property type="match status" value="1"/>
</dbReference>
<organism evidence="1 2">
    <name type="scientific">Hwanghaeella grinnelliae</name>
    <dbReference type="NCBI Taxonomy" id="2500179"/>
    <lineage>
        <taxon>Bacteria</taxon>
        <taxon>Pseudomonadati</taxon>
        <taxon>Pseudomonadota</taxon>
        <taxon>Alphaproteobacteria</taxon>
        <taxon>Rhodospirillales</taxon>
        <taxon>Rhodospirillaceae</taxon>
        <taxon>Hwanghaeella</taxon>
    </lineage>
</organism>
<dbReference type="InterPro" id="IPR014290">
    <property type="entry name" value="SUF_FeS_clus_asmbl_reg"/>
</dbReference>
<dbReference type="SUPFAM" id="SSF46785">
    <property type="entry name" value="Winged helix' DNA-binding domain"/>
    <property type="match status" value="1"/>
</dbReference>
<dbReference type="Proteomes" id="UP000287447">
    <property type="component" value="Unassembled WGS sequence"/>
</dbReference>
<dbReference type="GO" id="GO:0005829">
    <property type="term" value="C:cytosol"/>
    <property type="evidence" value="ECO:0007669"/>
    <property type="project" value="TreeGrafter"/>
</dbReference>
<dbReference type="InterPro" id="IPR000944">
    <property type="entry name" value="Tscrpt_reg_Rrf2"/>
</dbReference>
<dbReference type="InterPro" id="IPR036390">
    <property type="entry name" value="WH_DNA-bd_sf"/>
</dbReference>
<dbReference type="PANTHER" id="PTHR33221:SF2">
    <property type="entry name" value="TRANSCRIPTIONAL REGULATOR"/>
    <property type="match status" value="1"/>
</dbReference>
<proteinExistence type="predicted"/>
<dbReference type="InterPro" id="IPR036388">
    <property type="entry name" value="WH-like_DNA-bd_sf"/>
</dbReference>
<evidence type="ECO:0000313" key="1">
    <source>
        <dbReference type="EMBL" id="RVU38079.1"/>
    </source>
</evidence>